<feature type="transmembrane region" description="Helical" evidence="6">
    <location>
        <begin position="280"/>
        <end position="305"/>
    </location>
</feature>
<dbReference type="Pfam" id="PF12698">
    <property type="entry name" value="ABC2_membrane_3"/>
    <property type="match status" value="1"/>
</dbReference>
<name>A0A5R9GAX9_9BACL</name>
<keyword evidence="4 6" id="KW-1133">Transmembrane helix</keyword>
<gene>
    <name evidence="8" type="ORF">FE782_16040</name>
</gene>
<feature type="transmembrane region" description="Helical" evidence="6">
    <location>
        <begin position="342"/>
        <end position="360"/>
    </location>
</feature>
<protein>
    <submittedName>
        <fullName evidence="8">ABC transporter permease</fullName>
    </submittedName>
</protein>
<feature type="transmembrane region" description="Helical" evidence="6">
    <location>
        <begin position="372"/>
        <end position="391"/>
    </location>
</feature>
<feature type="transmembrane region" description="Helical" evidence="6">
    <location>
        <begin position="21"/>
        <end position="42"/>
    </location>
</feature>
<feature type="transmembrane region" description="Helical" evidence="6">
    <location>
        <begin position="187"/>
        <end position="212"/>
    </location>
</feature>
<evidence type="ECO:0000256" key="6">
    <source>
        <dbReference type="SAM" id="Phobius"/>
    </source>
</evidence>
<dbReference type="Proteomes" id="UP000309676">
    <property type="component" value="Unassembled WGS sequence"/>
</dbReference>
<feature type="transmembrane region" description="Helical" evidence="6">
    <location>
        <begin position="233"/>
        <end position="260"/>
    </location>
</feature>
<dbReference type="RefSeq" id="WP_138195234.1">
    <property type="nucleotide sequence ID" value="NZ_VCIW01000010.1"/>
</dbReference>
<feature type="domain" description="ABC-2 type transporter transmembrane" evidence="7">
    <location>
        <begin position="19"/>
        <end position="391"/>
    </location>
</feature>
<keyword evidence="3 6" id="KW-0812">Transmembrane</keyword>
<comment type="caution">
    <text evidence="8">The sequence shown here is derived from an EMBL/GenBank/DDBJ whole genome shotgun (WGS) entry which is preliminary data.</text>
</comment>
<evidence type="ECO:0000256" key="3">
    <source>
        <dbReference type="ARBA" id="ARBA00022692"/>
    </source>
</evidence>
<organism evidence="8 9">
    <name type="scientific">Paenibacillus antri</name>
    <dbReference type="NCBI Taxonomy" id="2582848"/>
    <lineage>
        <taxon>Bacteria</taxon>
        <taxon>Bacillati</taxon>
        <taxon>Bacillota</taxon>
        <taxon>Bacilli</taxon>
        <taxon>Bacillales</taxon>
        <taxon>Paenibacillaceae</taxon>
        <taxon>Paenibacillus</taxon>
    </lineage>
</organism>
<evidence type="ECO:0000256" key="5">
    <source>
        <dbReference type="ARBA" id="ARBA00023136"/>
    </source>
</evidence>
<proteinExistence type="predicted"/>
<dbReference type="InterPro" id="IPR051449">
    <property type="entry name" value="ABC-2_transporter_component"/>
</dbReference>
<evidence type="ECO:0000259" key="7">
    <source>
        <dbReference type="Pfam" id="PF12698"/>
    </source>
</evidence>
<evidence type="ECO:0000256" key="2">
    <source>
        <dbReference type="ARBA" id="ARBA00022475"/>
    </source>
</evidence>
<keyword evidence="5 6" id="KW-0472">Membrane</keyword>
<dbReference type="PANTHER" id="PTHR30294">
    <property type="entry name" value="MEMBRANE COMPONENT OF ABC TRANSPORTER YHHJ-RELATED"/>
    <property type="match status" value="1"/>
</dbReference>
<dbReference type="OrthoDB" id="9768837at2"/>
<keyword evidence="9" id="KW-1185">Reference proteome</keyword>
<sequence>MNKLGTVIRFTYGNAIKQKSFLISTLVFVLIVSILAHLPSIIASFGGDEGPKRVGVVEGGERYVSLLNEYYALSPEPAVEVVGVPNEEEAARLVEAKELSGYLKAGAEANVNGVPSFEYKSKDAIPQLMGDLSNGLHYVNQALARESMGLSEEQVAKLSAPVSIVPVQLTDAAEGKSESEIQLAYGLVYVLLFLLYMGVIGYGNTVATAITAEKSSRVMELLVSSSAPLTQMFGKIIGICLLGLTQIALFIVVGAANLTLSQGSNPLLTELNINLTDVDPMLFVYFIVFYLLGYLIYSAVFAAVGSLVSRTEEVGQVIMPVTLLIVAAFMVAMFGLTNPNTPFIVVMSFVPFFSPLVMFLRIGLADPAWWEIVLSIAISAAGVYAMGWLAAKIYRTGVLLYGKLPTWKELRKAMKAYDV</sequence>
<dbReference type="GO" id="GO:0005886">
    <property type="term" value="C:plasma membrane"/>
    <property type="evidence" value="ECO:0007669"/>
    <property type="project" value="UniProtKB-SubCell"/>
</dbReference>
<dbReference type="PANTHER" id="PTHR30294:SF29">
    <property type="entry name" value="MULTIDRUG ABC TRANSPORTER PERMEASE YBHS-RELATED"/>
    <property type="match status" value="1"/>
</dbReference>
<evidence type="ECO:0000256" key="1">
    <source>
        <dbReference type="ARBA" id="ARBA00004651"/>
    </source>
</evidence>
<feature type="transmembrane region" description="Helical" evidence="6">
    <location>
        <begin position="317"/>
        <end position="336"/>
    </location>
</feature>
<accession>A0A5R9GAX9</accession>
<dbReference type="AlphaFoldDB" id="A0A5R9GAX9"/>
<keyword evidence="2" id="KW-1003">Cell membrane</keyword>
<comment type="subcellular location">
    <subcellularLocation>
        <location evidence="1">Cell membrane</location>
        <topology evidence="1">Multi-pass membrane protein</topology>
    </subcellularLocation>
</comment>
<evidence type="ECO:0000256" key="4">
    <source>
        <dbReference type="ARBA" id="ARBA00022989"/>
    </source>
</evidence>
<evidence type="ECO:0000313" key="9">
    <source>
        <dbReference type="Proteomes" id="UP000309676"/>
    </source>
</evidence>
<evidence type="ECO:0000313" key="8">
    <source>
        <dbReference type="EMBL" id="TLS51240.1"/>
    </source>
</evidence>
<reference evidence="8 9" key="1">
    <citation type="submission" date="2019-05" db="EMBL/GenBank/DDBJ databases">
        <authorList>
            <person name="Narsing Rao M.P."/>
            <person name="Li W.J."/>
        </authorList>
    </citation>
    <scope>NUCLEOTIDE SEQUENCE [LARGE SCALE GENOMIC DNA]</scope>
    <source>
        <strain evidence="8 9">SYSU_K30003</strain>
    </source>
</reference>
<dbReference type="GO" id="GO:0140359">
    <property type="term" value="F:ABC-type transporter activity"/>
    <property type="evidence" value="ECO:0007669"/>
    <property type="project" value="InterPro"/>
</dbReference>
<dbReference type="InterPro" id="IPR013525">
    <property type="entry name" value="ABC2_TM"/>
</dbReference>
<dbReference type="EMBL" id="VCIW01000010">
    <property type="protein sequence ID" value="TLS51240.1"/>
    <property type="molecule type" value="Genomic_DNA"/>
</dbReference>